<gene>
    <name evidence="1" type="ORF">HPB47_012863</name>
</gene>
<comment type="caution">
    <text evidence="1">The sequence shown here is derived from an EMBL/GenBank/DDBJ whole genome shotgun (WGS) entry which is preliminary data.</text>
</comment>
<organism evidence="1 2">
    <name type="scientific">Ixodes persulcatus</name>
    <name type="common">Taiga tick</name>
    <dbReference type="NCBI Taxonomy" id="34615"/>
    <lineage>
        <taxon>Eukaryota</taxon>
        <taxon>Metazoa</taxon>
        <taxon>Ecdysozoa</taxon>
        <taxon>Arthropoda</taxon>
        <taxon>Chelicerata</taxon>
        <taxon>Arachnida</taxon>
        <taxon>Acari</taxon>
        <taxon>Parasitiformes</taxon>
        <taxon>Ixodida</taxon>
        <taxon>Ixodoidea</taxon>
        <taxon>Ixodidae</taxon>
        <taxon>Ixodinae</taxon>
        <taxon>Ixodes</taxon>
    </lineage>
</organism>
<evidence type="ECO:0000313" key="2">
    <source>
        <dbReference type="Proteomes" id="UP000805193"/>
    </source>
</evidence>
<evidence type="ECO:0000313" key="1">
    <source>
        <dbReference type="EMBL" id="KAG0410021.1"/>
    </source>
</evidence>
<dbReference type="EMBL" id="JABSTQ010011564">
    <property type="protein sequence ID" value="KAG0410021.1"/>
    <property type="molecule type" value="Genomic_DNA"/>
</dbReference>
<sequence length="157" mass="17394">MTQGSVDGTYVRFNQAPTNMQAEITKDLGAFRCSVPGLYFFTFSAMAPSRGSFRVSLRRNRVPVVTAFASHNGFSWASNSVVLYLAPNDLVYLYLEEGDIYESSAQNRAFTSFSGFLVGDESHHLLGRNPVEEEMGAPDPTDDIFQKLAIIHRKGTV</sequence>
<name>A0AC60NSD7_IXOPE</name>
<accession>A0AC60NSD7</accession>
<protein>
    <submittedName>
        <fullName evidence="1">Uncharacterized protein</fullName>
    </submittedName>
</protein>
<dbReference type="Proteomes" id="UP000805193">
    <property type="component" value="Unassembled WGS sequence"/>
</dbReference>
<keyword evidence="2" id="KW-1185">Reference proteome</keyword>
<proteinExistence type="predicted"/>
<reference evidence="1 2" key="1">
    <citation type="journal article" date="2020" name="Cell">
        <title>Large-Scale Comparative Analyses of Tick Genomes Elucidate Their Genetic Diversity and Vector Capacities.</title>
        <authorList>
            <consortium name="Tick Genome and Microbiome Consortium (TIGMIC)"/>
            <person name="Jia N."/>
            <person name="Wang J."/>
            <person name="Shi W."/>
            <person name="Du L."/>
            <person name="Sun Y."/>
            <person name="Zhan W."/>
            <person name="Jiang J.F."/>
            <person name="Wang Q."/>
            <person name="Zhang B."/>
            <person name="Ji P."/>
            <person name="Bell-Sakyi L."/>
            <person name="Cui X.M."/>
            <person name="Yuan T.T."/>
            <person name="Jiang B.G."/>
            <person name="Yang W.F."/>
            <person name="Lam T.T."/>
            <person name="Chang Q.C."/>
            <person name="Ding S.J."/>
            <person name="Wang X.J."/>
            <person name="Zhu J.G."/>
            <person name="Ruan X.D."/>
            <person name="Zhao L."/>
            <person name="Wei J.T."/>
            <person name="Ye R.Z."/>
            <person name="Que T.C."/>
            <person name="Du C.H."/>
            <person name="Zhou Y.H."/>
            <person name="Cheng J.X."/>
            <person name="Dai P.F."/>
            <person name="Guo W.B."/>
            <person name="Han X.H."/>
            <person name="Huang E.J."/>
            <person name="Li L.F."/>
            <person name="Wei W."/>
            <person name="Gao Y.C."/>
            <person name="Liu J.Z."/>
            <person name="Shao H.Z."/>
            <person name="Wang X."/>
            <person name="Wang C.C."/>
            <person name="Yang T.C."/>
            <person name="Huo Q.B."/>
            <person name="Li W."/>
            <person name="Chen H.Y."/>
            <person name="Chen S.E."/>
            <person name="Zhou L.G."/>
            <person name="Ni X.B."/>
            <person name="Tian J.H."/>
            <person name="Sheng Y."/>
            <person name="Liu T."/>
            <person name="Pan Y.S."/>
            <person name="Xia L.Y."/>
            <person name="Li J."/>
            <person name="Zhao F."/>
            <person name="Cao W.C."/>
        </authorList>
    </citation>
    <scope>NUCLEOTIDE SEQUENCE [LARGE SCALE GENOMIC DNA]</scope>
    <source>
        <strain evidence="1">Iper-2018</strain>
    </source>
</reference>